<dbReference type="InterPro" id="IPR001220">
    <property type="entry name" value="Legume_lectin_dom"/>
</dbReference>
<dbReference type="PROSITE" id="PS50011">
    <property type="entry name" value="PROTEIN_KINASE_DOM"/>
    <property type="match status" value="1"/>
</dbReference>
<accession>A0A5B7B263</accession>
<dbReference type="AlphaFoldDB" id="A0A5B7B263"/>
<dbReference type="GO" id="GO:0005886">
    <property type="term" value="C:plasma membrane"/>
    <property type="evidence" value="ECO:0007669"/>
    <property type="project" value="UniProtKB-SubCell"/>
</dbReference>
<evidence type="ECO:0000256" key="10">
    <source>
        <dbReference type="ARBA" id="ARBA00022734"/>
    </source>
</evidence>
<dbReference type="Gene3D" id="3.30.200.20">
    <property type="entry name" value="Phosphorylase Kinase, domain 1"/>
    <property type="match status" value="1"/>
</dbReference>
<dbReference type="FunFam" id="1.10.510.10:FF:000240">
    <property type="entry name" value="Lectin-domain containing receptor kinase A4.3"/>
    <property type="match status" value="1"/>
</dbReference>
<keyword evidence="8 20" id="KW-0812">Transmembrane</keyword>
<keyword evidence="5" id="KW-1003">Cell membrane</keyword>
<dbReference type="EMBL" id="GHES01032035">
    <property type="protein sequence ID" value="MPA62594.1"/>
    <property type="molecule type" value="Transcribed_RNA"/>
</dbReference>
<feature type="transmembrane region" description="Helical" evidence="20">
    <location>
        <begin position="12"/>
        <end position="36"/>
    </location>
</feature>
<evidence type="ECO:0000256" key="14">
    <source>
        <dbReference type="ARBA" id="ARBA00022989"/>
    </source>
</evidence>
<dbReference type="FunFam" id="3.30.200.20:FF:000168">
    <property type="entry name" value="L-type lectin-domain containing receptor kinase IX.1"/>
    <property type="match status" value="1"/>
</dbReference>
<name>A0A5B7B263_DAVIN</name>
<evidence type="ECO:0000256" key="20">
    <source>
        <dbReference type="SAM" id="Phobius"/>
    </source>
</evidence>
<feature type="compositionally biased region" description="Low complexity" evidence="19">
    <location>
        <begin position="298"/>
        <end position="314"/>
    </location>
</feature>
<evidence type="ECO:0000313" key="22">
    <source>
        <dbReference type="EMBL" id="MPA62594.1"/>
    </source>
</evidence>
<evidence type="ECO:0000256" key="17">
    <source>
        <dbReference type="ARBA" id="ARBA00023180"/>
    </source>
</evidence>
<evidence type="ECO:0000256" key="8">
    <source>
        <dbReference type="ARBA" id="ARBA00022692"/>
    </source>
</evidence>
<keyword evidence="16 22" id="KW-0675">Receptor</keyword>
<feature type="region of interest" description="Disordered" evidence="19">
    <location>
        <begin position="681"/>
        <end position="703"/>
    </location>
</feature>
<dbReference type="CDD" id="cd06899">
    <property type="entry name" value="lectin_legume_LecRK_Arcelin_ConA"/>
    <property type="match status" value="1"/>
</dbReference>
<dbReference type="PANTHER" id="PTHR27007">
    <property type="match status" value="1"/>
</dbReference>
<keyword evidence="17" id="KW-0325">Glycoprotein</keyword>
<comment type="subcellular location">
    <subcellularLocation>
        <location evidence="1">Cell membrane</location>
        <topology evidence="1">Single-pass type I membrane protein</topology>
    </subcellularLocation>
</comment>
<feature type="transmembrane region" description="Helical" evidence="20">
    <location>
        <begin position="326"/>
        <end position="351"/>
    </location>
</feature>
<reference evidence="22" key="1">
    <citation type="submission" date="2019-08" db="EMBL/GenBank/DDBJ databases">
        <title>Reference gene set and small RNA set construction with multiple tissues from Davidia involucrata Baill.</title>
        <authorList>
            <person name="Yang H."/>
            <person name="Zhou C."/>
            <person name="Li G."/>
            <person name="Wang J."/>
            <person name="Gao P."/>
            <person name="Wang M."/>
            <person name="Wang R."/>
            <person name="Zhao Y."/>
        </authorList>
    </citation>
    <scope>NUCLEOTIDE SEQUENCE</scope>
    <source>
        <tissue evidence="22">Mixed with DoveR01_LX</tissue>
    </source>
</reference>
<keyword evidence="10 22" id="KW-0430">Lectin</keyword>
<sequence length="722" mass="79416">MANCKQLASNKTPICLFTMAICNSSLFMIVTLYFSFIIPLATPLNFNLPNITPDDHIKTYADASISSEGLELTPAQQQKAGRATFVQPLHLWDKASGKLADFTTNFSFVIDSNGSTAYGDGLAFFLVPNPSSSLLVTKGGALGLPIDSGTINPSSDFVAVEFDTYYDNGWDPLPATSSPGTHVGININSLGSNASETWWSNITDGRESKAWIRYDSTSQILRVAFTNFKNNTQEEVVQDTLNYTIDLRKYLPEWVDVGFSAATGGSVETSIVKSWEFSSNLKNAKAPVLDPVPVTPSPSSVPVIPSPSPGTISGENIPGQKKNNKALVLGLSVGLCVLVSGILSWLGIGLWKKRSTRGKEETEVIFDLAMDDEFEKGSGPKKFSYAELAHATNNFSEEEKLGEGGFGGVYRGFCRESNSYVAIKRVSRGSKQGLKEYASEVKIISRLRHRNLVQLIGWCHEKEELLLVYELMPNGSLDTHLFKGKSLLTWAMRYRIAQGLASALLYLHEEWEQCVVHRDIKSSNIMLDSNFNAKLGDFGLARLVDHEKGLQTTVLAGTMGYMAPECVITVKASKVSDVYSFGIVALEIACGRKPIDLKAQETQIIMVEWVRDLYRMGKLLEAADPKLCGDFDEQEMERLMIVGLSCAHPDYNLRLSIREAIQVLNFESPLPILQSKLPVPTYSASPSRTERRPTSSASSGAGFPHPKYTIRILRFSSSIRSI</sequence>
<evidence type="ECO:0000256" key="5">
    <source>
        <dbReference type="ARBA" id="ARBA00022475"/>
    </source>
</evidence>
<dbReference type="SMART" id="SM00220">
    <property type="entry name" value="S_TKc"/>
    <property type="match status" value="1"/>
</dbReference>
<evidence type="ECO:0000256" key="16">
    <source>
        <dbReference type="ARBA" id="ARBA00023170"/>
    </source>
</evidence>
<organism evidence="22">
    <name type="scientific">Davidia involucrata</name>
    <name type="common">Dove tree</name>
    <dbReference type="NCBI Taxonomy" id="16924"/>
    <lineage>
        <taxon>Eukaryota</taxon>
        <taxon>Viridiplantae</taxon>
        <taxon>Streptophyta</taxon>
        <taxon>Embryophyta</taxon>
        <taxon>Tracheophyta</taxon>
        <taxon>Spermatophyta</taxon>
        <taxon>Magnoliopsida</taxon>
        <taxon>eudicotyledons</taxon>
        <taxon>Gunneridae</taxon>
        <taxon>Pentapetalae</taxon>
        <taxon>asterids</taxon>
        <taxon>Cornales</taxon>
        <taxon>Nyssaceae</taxon>
        <taxon>Davidia</taxon>
    </lineage>
</organism>
<feature type="binding site" evidence="18">
    <location>
        <position position="424"/>
    </location>
    <ligand>
        <name>ATP</name>
        <dbReference type="ChEBI" id="CHEBI:30616"/>
    </ligand>
</feature>
<evidence type="ECO:0000256" key="19">
    <source>
        <dbReference type="SAM" id="MobiDB-lite"/>
    </source>
</evidence>
<keyword evidence="12 22" id="KW-0418">Kinase</keyword>
<keyword evidence="7 22" id="KW-0808">Transferase</keyword>
<evidence type="ECO:0000256" key="13">
    <source>
        <dbReference type="ARBA" id="ARBA00022840"/>
    </source>
</evidence>
<keyword evidence="14 20" id="KW-1133">Transmembrane helix</keyword>
<dbReference type="Pfam" id="PF00139">
    <property type="entry name" value="Lectin_legB"/>
    <property type="match status" value="1"/>
</dbReference>
<keyword evidence="15 20" id="KW-0472">Membrane</keyword>
<dbReference type="InterPro" id="IPR019825">
    <property type="entry name" value="Lectin_legB_Mn/Ca_BS"/>
</dbReference>
<feature type="domain" description="Protein kinase" evidence="21">
    <location>
        <begin position="395"/>
        <end position="673"/>
    </location>
</feature>
<evidence type="ECO:0000256" key="6">
    <source>
        <dbReference type="ARBA" id="ARBA00022527"/>
    </source>
</evidence>
<evidence type="ECO:0000256" key="7">
    <source>
        <dbReference type="ARBA" id="ARBA00022679"/>
    </source>
</evidence>
<gene>
    <name evidence="22" type="ORF">Din_032035</name>
</gene>
<dbReference type="GO" id="GO:0002229">
    <property type="term" value="P:defense response to oomycetes"/>
    <property type="evidence" value="ECO:0007669"/>
    <property type="project" value="UniProtKB-ARBA"/>
</dbReference>
<evidence type="ECO:0000259" key="21">
    <source>
        <dbReference type="PROSITE" id="PS50011"/>
    </source>
</evidence>
<evidence type="ECO:0000256" key="4">
    <source>
        <dbReference type="ARBA" id="ARBA00012513"/>
    </source>
</evidence>
<dbReference type="InterPro" id="IPR013320">
    <property type="entry name" value="ConA-like_dom_sf"/>
</dbReference>
<evidence type="ECO:0000256" key="1">
    <source>
        <dbReference type="ARBA" id="ARBA00004251"/>
    </source>
</evidence>
<dbReference type="PROSITE" id="PS00107">
    <property type="entry name" value="PROTEIN_KINASE_ATP"/>
    <property type="match status" value="1"/>
</dbReference>
<dbReference type="EC" id="2.7.11.1" evidence="4"/>
<evidence type="ECO:0000256" key="11">
    <source>
        <dbReference type="ARBA" id="ARBA00022741"/>
    </source>
</evidence>
<dbReference type="Pfam" id="PF00069">
    <property type="entry name" value="Pkinase"/>
    <property type="match status" value="1"/>
</dbReference>
<evidence type="ECO:0000256" key="2">
    <source>
        <dbReference type="ARBA" id="ARBA00008536"/>
    </source>
</evidence>
<proteinExistence type="inferred from homology"/>
<keyword evidence="13 18" id="KW-0067">ATP-binding</keyword>
<dbReference type="InterPro" id="IPR050528">
    <property type="entry name" value="L-type_Lectin-RKs"/>
</dbReference>
<dbReference type="Gene3D" id="1.10.510.10">
    <property type="entry name" value="Transferase(Phosphotransferase) domain 1"/>
    <property type="match status" value="1"/>
</dbReference>
<dbReference type="GO" id="GO:0004674">
    <property type="term" value="F:protein serine/threonine kinase activity"/>
    <property type="evidence" value="ECO:0007669"/>
    <property type="project" value="UniProtKB-KW"/>
</dbReference>
<dbReference type="InterPro" id="IPR000719">
    <property type="entry name" value="Prot_kinase_dom"/>
</dbReference>
<feature type="region of interest" description="Disordered" evidence="19">
    <location>
        <begin position="298"/>
        <end position="317"/>
    </location>
</feature>
<evidence type="ECO:0000256" key="12">
    <source>
        <dbReference type="ARBA" id="ARBA00022777"/>
    </source>
</evidence>
<dbReference type="CDD" id="cd14066">
    <property type="entry name" value="STKc_IRAK"/>
    <property type="match status" value="1"/>
</dbReference>
<keyword evidence="9" id="KW-0732">Signal</keyword>
<dbReference type="InterPro" id="IPR011009">
    <property type="entry name" value="Kinase-like_dom_sf"/>
</dbReference>
<dbReference type="PROSITE" id="PS00307">
    <property type="entry name" value="LECTIN_LEGUME_BETA"/>
    <property type="match status" value="1"/>
</dbReference>
<keyword evidence="11 18" id="KW-0547">Nucleotide-binding</keyword>
<dbReference type="GO" id="GO:0030246">
    <property type="term" value="F:carbohydrate binding"/>
    <property type="evidence" value="ECO:0007669"/>
    <property type="project" value="UniProtKB-KW"/>
</dbReference>
<dbReference type="SUPFAM" id="SSF56112">
    <property type="entry name" value="Protein kinase-like (PK-like)"/>
    <property type="match status" value="1"/>
</dbReference>
<dbReference type="InterPro" id="IPR017441">
    <property type="entry name" value="Protein_kinase_ATP_BS"/>
</dbReference>
<dbReference type="PROSITE" id="PS00308">
    <property type="entry name" value="LECTIN_LEGUME_ALPHA"/>
    <property type="match status" value="1"/>
</dbReference>
<protein>
    <recommendedName>
        <fullName evidence="4">non-specific serine/threonine protein kinase</fullName>
        <ecNumber evidence="4">2.7.11.1</ecNumber>
    </recommendedName>
</protein>
<comment type="similarity">
    <text evidence="2">In the N-terminal section; belongs to the leguminous lectin family.</text>
</comment>
<dbReference type="PROSITE" id="PS00108">
    <property type="entry name" value="PROTEIN_KINASE_ST"/>
    <property type="match status" value="1"/>
</dbReference>
<dbReference type="GO" id="GO:0005524">
    <property type="term" value="F:ATP binding"/>
    <property type="evidence" value="ECO:0007669"/>
    <property type="project" value="UniProtKB-UniRule"/>
</dbReference>
<comment type="similarity">
    <text evidence="3">In the C-terminal section; belongs to the protein kinase superfamily. Ser/Thr protein kinase family.</text>
</comment>
<evidence type="ECO:0000256" key="9">
    <source>
        <dbReference type="ARBA" id="ARBA00022729"/>
    </source>
</evidence>
<evidence type="ECO:0000256" key="3">
    <source>
        <dbReference type="ARBA" id="ARBA00010217"/>
    </source>
</evidence>
<evidence type="ECO:0000256" key="18">
    <source>
        <dbReference type="PROSITE-ProRule" id="PRU10141"/>
    </source>
</evidence>
<dbReference type="Gene3D" id="2.60.120.200">
    <property type="match status" value="1"/>
</dbReference>
<dbReference type="InterPro" id="IPR000985">
    <property type="entry name" value="Lectin_LegA_CS"/>
</dbReference>
<dbReference type="SUPFAM" id="SSF49899">
    <property type="entry name" value="Concanavalin A-like lectins/glucanases"/>
    <property type="match status" value="1"/>
</dbReference>
<dbReference type="InterPro" id="IPR008271">
    <property type="entry name" value="Ser/Thr_kinase_AS"/>
</dbReference>
<keyword evidence="6" id="KW-0723">Serine/threonine-protein kinase</keyword>
<evidence type="ECO:0000256" key="15">
    <source>
        <dbReference type="ARBA" id="ARBA00023136"/>
    </source>
</evidence>